<evidence type="ECO:0000256" key="7">
    <source>
        <dbReference type="ARBA" id="ARBA00022777"/>
    </source>
</evidence>
<evidence type="ECO:0000259" key="12">
    <source>
        <dbReference type="PROSITE" id="PS50109"/>
    </source>
</evidence>
<dbReference type="PROSITE" id="PS50109">
    <property type="entry name" value="HIS_KIN"/>
    <property type="match status" value="1"/>
</dbReference>
<dbReference type="EC" id="2.7.13.3" evidence="3"/>
<dbReference type="Gene3D" id="6.10.340.10">
    <property type="match status" value="1"/>
</dbReference>
<dbReference type="Proteomes" id="UP000198318">
    <property type="component" value="Unassembled WGS sequence"/>
</dbReference>
<dbReference type="Pfam" id="PF00512">
    <property type="entry name" value="HisKA"/>
    <property type="match status" value="1"/>
</dbReference>
<comment type="subcellular location">
    <subcellularLocation>
        <location evidence="2">Cell membrane</location>
    </subcellularLocation>
</comment>
<evidence type="ECO:0000256" key="3">
    <source>
        <dbReference type="ARBA" id="ARBA00012438"/>
    </source>
</evidence>
<evidence type="ECO:0000256" key="1">
    <source>
        <dbReference type="ARBA" id="ARBA00000085"/>
    </source>
</evidence>
<dbReference type="InterPro" id="IPR003661">
    <property type="entry name" value="HisK_dim/P_dom"/>
</dbReference>
<evidence type="ECO:0000256" key="10">
    <source>
        <dbReference type="ARBA" id="ARBA00023136"/>
    </source>
</evidence>
<dbReference type="Pfam" id="PF02518">
    <property type="entry name" value="HATPase_c"/>
    <property type="match status" value="1"/>
</dbReference>
<reference evidence="14 15" key="1">
    <citation type="submission" date="2017-06" db="EMBL/GenBank/DDBJ databases">
        <authorList>
            <person name="Kim H.J."/>
            <person name="Triplett B.A."/>
        </authorList>
    </citation>
    <scope>NUCLEOTIDE SEQUENCE [LARGE SCALE GENOMIC DNA]</scope>
    <source>
        <strain evidence="14 15">DSM 44715</strain>
    </source>
</reference>
<dbReference type="SMART" id="SM00388">
    <property type="entry name" value="HisKA"/>
    <property type="match status" value="1"/>
</dbReference>
<evidence type="ECO:0000256" key="6">
    <source>
        <dbReference type="ARBA" id="ARBA00022692"/>
    </source>
</evidence>
<organism evidence="14 15">
    <name type="scientific">Actinomadura meyerae</name>
    <dbReference type="NCBI Taxonomy" id="240840"/>
    <lineage>
        <taxon>Bacteria</taxon>
        <taxon>Bacillati</taxon>
        <taxon>Actinomycetota</taxon>
        <taxon>Actinomycetes</taxon>
        <taxon>Streptosporangiales</taxon>
        <taxon>Thermomonosporaceae</taxon>
        <taxon>Actinomadura</taxon>
    </lineage>
</organism>
<dbReference type="FunFam" id="1.10.287.130:FF:000001">
    <property type="entry name" value="Two-component sensor histidine kinase"/>
    <property type="match status" value="1"/>
</dbReference>
<comment type="catalytic activity">
    <reaction evidence="1">
        <text>ATP + protein L-histidine = ADP + protein N-phospho-L-histidine.</text>
        <dbReference type="EC" id="2.7.13.3"/>
    </reaction>
</comment>
<keyword evidence="7 14" id="KW-0418">Kinase</keyword>
<dbReference type="InterPro" id="IPR004358">
    <property type="entry name" value="Sig_transdc_His_kin-like_C"/>
</dbReference>
<accession>A0A239P3Q8</accession>
<dbReference type="AlphaFoldDB" id="A0A239P3Q8"/>
<name>A0A239P3Q8_9ACTN</name>
<dbReference type="PANTHER" id="PTHR45436">
    <property type="entry name" value="SENSOR HISTIDINE KINASE YKOH"/>
    <property type="match status" value="1"/>
</dbReference>
<dbReference type="CDD" id="cd06225">
    <property type="entry name" value="HAMP"/>
    <property type="match status" value="1"/>
</dbReference>
<keyword evidence="4" id="KW-0597">Phosphoprotein</keyword>
<dbReference type="SMART" id="SM00387">
    <property type="entry name" value="HATPase_c"/>
    <property type="match status" value="1"/>
</dbReference>
<dbReference type="InterPro" id="IPR005467">
    <property type="entry name" value="His_kinase_dom"/>
</dbReference>
<dbReference type="CDD" id="cd00082">
    <property type="entry name" value="HisKA"/>
    <property type="match status" value="1"/>
</dbReference>
<dbReference type="InterPro" id="IPR003594">
    <property type="entry name" value="HATPase_dom"/>
</dbReference>
<dbReference type="PRINTS" id="PR00344">
    <property type="entry name" value="BCTRLSENSOR"/>
</dbReference>
<evidence type="ECO:0000256" key="4">
    <source>
        <dbReference type="ARBA" id="ARBA00022553"/>
    </source>
</evidence>
<dbReference type="GO" id="GO:0005886">
    <property type="term" value="C:plasma membrane"/>
    <property type="evidence" value="ECO:0007669"/>
    <property type="project" value="UniProtKB-SubCell"/>
</dbReference>
<dbReference type="SUPFAM" id="SSF55874">
    <property type="entry name" value="ATPase domain of HSP90 chaperone/DNA topoisomerase II/histidine kinase"/>
    <property type="match status" value="1"/>
</dbReference>
<evidence type="ECO:0000256" key="8">
    <source>
        <dbReference type="ARBA" id="ARBA00022989"/>
    </source>
</evidence>
<dbReference type="EMBL" id="FZOR01000065">
    <property type="protein sequence ID" value="SNT61716.1"/>
    <property type="molecule type" value="Genomic_DNA"/>
</dbReference>
<protein>
    <recommendedName>
        <fullName evidence="3">histidine kinase</fullName>
        <ecNumber evidence="3">2.7.13.3</ecNumber>
    </recommendedName>
</protein>
<evidence type="ECO:0000259" key="13">
    <source>
        <dbReference type="PROSITE" id="PS50885"/>
    </source>
</evidence>
<dbReference type="Pfam" id="PF00672">
    <property type="entry name" value="HAMP"/>
    <property type="match status" value="1"/>
</dbReference>
<dbReference type="SUPFAM" id="SSF47384">
    <property type="entry name" value="Homodimeric domain of signal transducing histidine kinase"/>
    <property type="match status" value="1"/>
</dbReference>
<dbReference type="PANTHER" id="PTHR45436:SF5">
    <property type="entry name" value="SENSOR HISTIDINE KINASE TRCS"/>
    <property type="match status" value="1"/>
</dbReference>
<keyword evidence="8 11" id="KW-1133">Transmembrane helix</keyword>
<dbReference type="InterPro" id="IPR050428">
    <property type="entry name" value="TCS_sensor_his_kinase"/>
</dbReference>
<keyword evidence="5" id="KW-0808">Transferase</keyword>
<dbReference type="SMART" id="SM00304">
    <property type="entry name" value="HAMP"/>
    <property type="match status" value="1"/>
</dbReference>
<feature type="transmembrane region" description="Helical" evidence="11">
    <location>
        <begin position="23"/>
        <end position="45"/>
    </location>
</feature>
<keyword evidence="15" id="KW-1185">Reference proteome</keyword>
<dbReference type="SUPFAM" id="SSF158472">
    <property type="entry name" value="HAMP domain-like"/>
    <property type="match status" value="1"/>
</dbReference>
<dbReference type="CDD" id="cd00075">
    <property type="entry name" value="HATPase"/>
    <property type="match status" value="1"/>
</dbReference>
<evidence type="ECO:0000256" key="2">
    <source>
        <dbReference type="ARBA" id="ARBA00004236"/>
    </source>
</evidence>
<feature type="domain" description="Histidine kinase" evidence="12">
    <location>
        <begin position="263"/>
        <end position="471"/>
    </location>
</feature>
<keyword evidence="6 11" id="KW-0812">Transmembrane</keyword>
<evidence type="ECO:0000256" key="11">
    <source>
        <dbReference type="SAM" id="Phobius"/>
    </source>
</evidence>
<dbReference type="Gene3D" id="3.30.565.10">
    <property type="entry name" value="Histidine kinase-like ATPase, C-terminal domain"/>
    <property type="match status" value="1"/>
</dbReference>
<dbReference type="InterPro" id="IPR036097">
    <property type="entry name" value="HisK_dim/P_sf"/>
</dbReference>
<keyword evidence="9" id="KW-0902">Two-component regulatory system</keyword>
<dbReference type="GO" id="GO:0000155">
    <property type="term" value="F:phosphorelay sensor kinase activity"/>
    <property type="evidence" value="ECO:0007669"/>
    <property type="project" value="InterPro"/>
</dbReference>
<sequence>MTMTTMPTTTEAGPHGLSARARIVGWMLLLVALALGGSVFVTWSVQSARLDERLNEELGHEAAKLREYAQSGVQARDVRTLLTTYLAQNLPDDEETFFTVVDGRADRRSPYPPPARLDRDAAFVARAARAGRPEHGWVDSRAGRVRYAVLPVRVVGDRARGALVVVEFRDRQRDEVVEATRVLGFTAFGALAVAGAAGWLVAGRVLAPVRLVRQAAERISGSDLTRRLEVRGNDDVAALAATFNVMLDRLEAAFATQRRFVDDAGHELRTPLTVIRGHLELMDDDPAGRAETRALLLDELDRMGRIVDDLLVLAKAERPDFLAPDATDLADLTVETVAKARGMAPRRWRVGGVAEVRTVADRQRLTQALMQLAANAVRHTGEDDVIEIGSAVHGPAAVLWVRDTGPGVDEADAVRIFDRFVRAGEGPRPTDGAGLGLAIVASIARAHGGTARVEHPVGGGACFVLELPLRPVREGAVEVLAGDGREREDA</sequence>
<dbReference type="Gene3D" id="1.10.287.130">
    <property type="match status" value="1"/>
</dbReference>
<feature type="transmembrane region" description="Helical" evidence="11">
    <location>
        <begin position="182"/>
        <end position="202"/>
    </location>
</feature>
<dbReference type="PROSITE" id="PS50885">
    <property type="entry name" value="HAMP"/>
    <property type="match status" value="1"/>
</dbReference>
<gene>
    <name evidence="14" type="ORF">SAMN05443665_106531</name>
</gene>
<evidence type="ECO:0000256" key="9">
    <source>
        <dbReference type="ARBA" id="ARBA00023012"/>
    </source>
</evidence>
<dbReference type="InterPro" id="IPR036890">
    <property type="entry name" value="HATPase_C_sf"/>
</dbReference>
<evidence type="ECO:0000313" key="14">
    <source>
        <dbReference type="EMBL" id="SNT61716.1"/>
    </source>
</evidence>
<feature type="domain" description="HAMP" evidence="13">
    <location>
        <begin position="203"/>
        <end position="255"/>
    </location>
</feature>
<evidence type="ECO:0000313" key="15">
    <source>
        <dbReference type="Proteomes" id="UP000198318"/>
    </source>
</evidence>
<dbReference type="InterPro" id="IPR003660">
    <property type="entry name" value="HAMP_dom"/>
</dbReference>
<proteinExistence type="predicted"/>
<keyword evidence="10 11" id="KW-0472">Membrane</keyword>
<evidence type="ECO:0000256" key="5">
    <source>
        <dbReference type="ARBA" id="ARBA00022679"/>
    </source>
</evidence>